<reference evidence="5" key="1">
    <citation type="submission" date="2023-07" db="EMBL/GenBank/DDBJ databases">
        <title>Duganella aceri sp. nov., isolated from tree sap.</title>
        <authorList>
            <person name="Kim I.S."/>
        </authorList>
    </citation>
    <scope>NUCLEOTIDE SEQUENCE [LARGE SCALE GENOMIC DNA]</scope>
    <source>
        <strain evidence="5">SAP-35</strain>
    </source>
</reference>
<evidence type="ECO:0000256" key="1">
    <source>
        <dbReference type="ARBA" id="ARBA00022737"/>
    </source>
</evidence>
<keyword evidence="2" id="KW-0732">Signal</keyword>
<dbReference type="InterPro" id="IPR000408">
    <property type="entry name" value="Reg_chr_condens"/>
</dbReference>
<dbReference type="Pfam" id="PF13540">
    <property type="entry name" value="RCC1_2"/>
    <property type="match status" value="1"/>
</dbReference>
<dbReference type="PRINTS" id="PR00633">
    <property type="entry name" value="RCCNDNSATION"/>
</dbReference>
<name>A0ABX0FF61_9BURK</name>
<gene>
    <name evidence="4" type="ORF">GW587_02770</name>
</gene>
<dbReference type="InterPro" id="IPR009091">
    <property type="entry name" value="RCC1/BLIP-II"/>
</dbReference>
<evidence type="ECO:0000313" key="5">
    <source>
        <dbReference type="Proteomes" id="UP000666369"/>
    </source>
</evidence>
<dbReference type="Pfam" id="PF25390">
    <property type="entry name" value="WD40_RLD"/>
    <property type="match status" value="1"/>
</dbReference>
<proteinExistence type="predicted"/>
<comment type="caution">
    <text evidence="4">The sequence shown here is derived from an EMBL/GenBank/DDBJ whole genome shotgun (WGS) entry which is preliminary data.</text>
</comment>
<dbReference type="InterPro" id="IPR051210">
    <property type="entry name" value="Ub_ligase/GEF_domain"/>
</dbReference>
<feature type="chain" id="PRO_5046049678" description="RCC1-like domain-containing protein" evidence="2">
    <location>
        <begin position="20"/>
        <end position="476"/>
    </location>
</feature>
<evidence type="ECO:0000313" key="4">
    <source>
        <dbReference type="EMBL" id="NGZ83182.1"/>
    </source>
</evidence>
<organism evidence="4 5">
    <name type="scientific">Duganella aceris</name>
    <dbReference type="NCBI Taxonomy" id="2703883"/>
    <lineage>
        <taxon>Bacteria</taxon>
        <taxon>Pseudomonadati</taxon>
        <taxon>Pseudomonadota</taxon>
        <taxon>Betaproteobacteria</taxon>
        <taxon>Burkholderiales</taxon>
        <taxon>Oxalobacteraceae</taxon>
        <taxon>Telluria group</taxon>
        <taxon>Duganella</taxon>
    </lineage>
</organism>
<dbReference type="Gene3D" id="2.130.10.30">
    <property type="entry name" value="Regulator of chromosome condensation 1/beta-lactamase-inhibitor protein II"/>
    <property type="match status" value="2"/>
</dbReference>
<sequence length="476" mass="48056">MKKFKLSTLMLAPLFAVLAACGGGGGGGSSTPAVVTLKSIAVTAAGPTTIAVNATQQLTATGTYSDGSTKTLTTAVESTLAWTTKSGGSGVAAVTNVGLVTAKAVGTETINATVGAVVGTINITVNAPWTQIAAGGLQTVAMKADNKLHSWGSNIHGQLGDGTSTDRKAPVAVSGNSTLWKQVAVGDQFVVAIRTDGTLWSWGWNQNGQLGDGTLLEKLVPTQIGTGKDWVSVAAGRAHVVAVKGTAGLLYTWGRNANGQLGTGTTADKQAPFQIGTAAWLAVAAGESHSLGIQKDGSLWAWGANTYGQVGNAAQGADVTAPVRIGTLNFTSVAAGANHSLAIRSGGTLYAWGLNTDGQLGNNGSTQQISPVQIGTDTNWGMVAGGAAHSIGVHSDGTLWAWGLNEKGQLGTGGTDSRSPTQVGNLQTWKAVAAGSAHSVALKADQTLWTWGLNDSGQLGTGTTAPSFVPVNVPYE</sequence>
<dbReference type="RefSeq" id="WP_166098236.1">
    <property type="nucleotide sequence ID" value="NZ_JAADJT010000001.1"/>
</dbReference>
<dbReference type="PROSITE" id="PS50012">
    <property type="entry name" value="RCC1_3"/>
    <property type="match status" value="7"/>
</dbReference>
<dbReference type="PANTHER" id="PTHR22870">
    <property type="entry name" value="REGULATOR OF CHROMOSOME CONDENSATION"/>
    <property type="match status" value="1"/>
</dbReference>
<keyword evidence="1" id="KW-0677">Repeat</keyword>
<dbReference type="PROSITE" id="PS00626">
    <property type="entry name" value="RCC1_2"/>
    <property type="match status" value="2"/>
</dbReference>
<keyword evidence="5" id="KW-1185">Reference proteome</keyword>
<accession>A0ABX0FF61</accession>
<dbReference type="PROSITE" id="PS51257">
    <property type="entry name" value="PROKAR_LIPOPROTEIN"/>
    <property type="match status" value="1"/>
</dbReference>
<dbReference type="PANTHER" id="PTHR22870:SF408">
    <property type="entry name" value="OS09G0560450 PROTEIN"/>
    <property type="match status" value="1"/>
</dbReference>
<protein>
    <recommendedName>
        <fullName evidence="3">RCC1-like domain-containing protein</fullName>
    </recommendedName>
</protein>
<feature type="domain" description="RCC1-like" evidence="3">
    <location>
        <begin position="182"/>
        <end position="473"/>
    </location>
</feature>
<dbReference type="SUPFAM" id="SSF50985">
    <property type="entry name" value="RCC1/BLIP-II"/>
    <property type="match status" value="2"/>
</dbReference>
<dbReference type="EMBL" id="JAADJT010000001">
    <property type="protein sequence ID" value="NGZ83182.1"/>
    <property type="molecule type" value="Genomic_DNA"/>
</dbReference>
<feature type="signal peptide" evidence="2">
    <location>
        <begin position="1"/>
        <end position="19"/>
    </location>
</feature>
<dbReference type="Proteomes" id="UP000666369">
    <property type="component" value="Unassembled WGS sequence"/>
</dbReference>
<dbReference type="InterPro" id="IPR058923">
    <property type="entry name" value="RCC1-like_dom"/>
</dbReference>
<evidence type="ECO:0000256" key="2">
    <source>
        <dbReference type="SAM" id="SignalP"/>
    </source>
</evidence>
<evidence type="ECO:0000259" key="3">
    <source>
        <dbReference type="Pfam" id="PF25390"/>
    </source>
</evidence>